<keyword evidence="1" id="KW-1133">Transmembrane helix</keyword>
<dbReference type="AlphaFoldDB" id="A0AA35V1X0"/>
<accession>A0AA35V1X0</accession>
<feature type="transmembrane region" description="Helical" evidence="1">
    <location>
        <begin position="21"/>
        <end position="44"/>
    </location>
</feature>
<feature type="domain" description="Mce/MlaD" evidence="2">
    <location>
        <begin position="63"/>
        <end position="132"/>
    </location>
</feature>
<evidence type="ECO:0000313" key="4">
    <source>
        <dbReference type="Proteomes" id="UP001176960"/>
    </source>
</evidence>
<evidence type="ECO:0000256" key="1">
    <source>
        <dbReference type="SAM" id="Phobius"/>
    </source>
</evidence>
<dbReference type="PANTHER" id="PTHR33371">
    <property type="entry name" value="INTERMEMBRANE PHOSPHOLIPID TRANSPORT SYSTEM BINDING PROTEIN MLAD-RELATED"/>
    <property type="match status" value="1"/>
</dbReference>
<protein>
    <submittedName>
        <fullName evidence="3">MlaD family protein</fullName>
    </submittedName>
</protein>
<dbReference type="Proteomes" id="UP001176960">
    <property type="component" value="Unassembled WGS sequence"/>
</dbReference>
<dbReference type="Pfam" id="PF02470">
    <property type="entry name" value="MlaD"/>
    <property type="match status" value="1"/>
</dbReference>
<keyword evidence="1" id="KW-0472">Membrane</keyword>
<comment type="caution">
    <text evidence="3">The sequence shown here is derived from an EMBL/GenBank/DDBJ whole genome shotgun (WGS) entry which is preliminary data.</text>
</comment>
<proteinExistence type="predicted"/>
<keyword evidence="1" id="KW-0812">Transmembrane</keyword>
<gene>
    <name evidence="3" type="ORF">LMG32879_001985</name>
</gene>
<sequence length="317" mass="34323">MLRIRHHDREQPLLRVRYADELVGAFVLFCIGLFVAAVIEAGVLHDWISPPARLRLVLPESGVAGLAVGNDVELMGIRVGSISAVHLNQESRMYAVANIDPQFKSFIRRDSTATIRRRFVVAGASYIDLSRGKGTVMDWQFAELSAKIEANPADMITSTLNDIRTNIVPVMHNAQAITADLKAVADNVKAGKGTVGGLLVDDALLRRADATVATLQDTIERLKPIEGQVGGVLTKADGTMRNLRDTSGALRKMTPTVNSALHHADDATAQLPALLTQAQATADSLKKLTDQLRGLWLLGGHGSVQKPQRLAPRDIRP</sequence>
<reference evidence="3" key="1">
    <citation type="submission" date="2023-03" db="EMBL/GenBank/DDBJ databases">
        <authorList>
            <person name="Cleenwerck I."/>
        </authorList>
    </citation>
    <scope>NUCLEOTIDE SEQUENCE</scope>
    <source>
        <strain evidence="3">LMG 32879</strain>
    </source>
</reference>
<dbReference type="RefSeq" id="WP_289841457.1">
    <property type="nucleotide sequence ID" value="NZ_CATKSH010000011.1"/>
</dbReference>
<dbReference type="PANTHER" id="PTHR33371:SF4">
    <property type="entry name" value="INTERMEMBRANE PHOSPHOLIPID TRANSPORT SYSTEM BINDING PROTEIN MLAD"/>
    <property type="match status" value="1"/>
</dbReference>
<name>A0AA35V1X0_9PROT</name>
<evidence type="ECO:0000313" key="3">
    <source>
        <dbReference type="EMBL" id="CAI9121139.1"/>
    </source>
</evidence>
<organism evidence="3 4">
    <name type="scientific">Brytella acorum</name>
    <dbReference type="NCBI Taxonomy" id="2959299"/>
    <lineage>
        <taxon>Bacteria</taxon>
        <taxon>Pseudomonadati</taxon>
        <taxon>Pseudomonadota</taxon>
        <taxon>Alphaproteobacteria</taxon>
        <taxon>Acetobacterales</taxon>
        <taxon>Acetobacteraceae</taxon>
        <taxon>Brytella</taxon>
    </lineage>
</organism>
<dbReference type="InterPro" id="IPR052336">
    <property type="entry name" value="MlaD_Phospholipid_Transporter"/>
</dbReference>
<keyword evidence="4" id="KW-1185">Reference proteome</keyword>
<evidence type="ECO:0000259" key="2">
    <source>
        <dbReference type="Pfam" id="PF02470"/>
    </source>
</evidence>
<dbReference type="InterPro" id="IPR003399">
    <property type="entry name" value="Mce/MlaD"/>
</dbReference>
<dbReference type="EMBL" id="CATKSH010000011">
    <property type="protein sequence ID" value="CAI9121139.1"/>
    <property type="molecule type" value="Genomic_DNA"/>
</dbReference>